<evidence type="ECO:0000259" key="2">
    <source>
        <dbReference type="Pfam" id="PF00171"/>
    </source>
</evidence>
<dbReference type="PANTHER" id="PTHR43111:SF1">
    <property type="entry name" value="ALDEHYDE DEHYDROGENASE B-RELATED"/>
    <property type="match status" value="1"/>
</dbReference>
<dbReference type="PANTHER" id="PTHR43111">
    <property type="entry name" value="ALDEHYDE DEHYDROGENASE B-RELATED"/>
    <property type="match status" value="1"/>
</dbReference>
<keyword evidence="4" id="KW-1185">Reference proteome</keyword>
<dbReference type="InterPro" id="IPR016163">
    <property type="entry name" value="Ald_DH_C"/>
</dbReference>
<dbReference type="Gene3D" id="3.40.309.10">
    <property type="entry name" value="Aldehyde Dehydrogenase, Chain A, domain 2"/>
    <property type="match status" value="1"/>
</dbReference>
<dbReference type="EMBL" id="JAPZBO010000005">
    <property type="protein sequence ID" value="KAJ5315370.1"/>
    <property type="molecule type" value="Genomic_DNA"/>
</dbReference>
<feature type="transmembrane region" description="Helical" evidence="1">
    <location>
        <begin position="435"/>
        <end position="456"/>
    </location>
</feature>
<dbReference type="OrthoDB" id="5596991at2759"/>
<evidence type="ECO:0000313" key="4">
    <source>
        <dbReference type="Proteomes" id="UP001147746"/>
    </source>
</evidence>
<feature type="domain" description="Aldehyde dehydrogenase" evidence="2">
    <location>
        <begin position="21"/>
        <end position="144"/>
    </location>
</feature>
<comment type="caution">
    <text evidence="3">The sequence shown here is derived from an EMBL/GenBank/DDBJ whole genome shotgun (WGS) entry which is preliminary data.</text>
</comment>
<dbReference type="InterPro" id="IPR016161">
    <property type="entry name" value="Ald_DH/histidinol_DH"/>
</dbReference>
<dbReference type="InterPro" id="IPR015590">
    <property type="entry name" value="Aldehyde_DH_dom"/>
</dbReference>
<proteinExistence type="predicted"/>
<dbReference type="InterPro" id="IPR016162">
    <property type="entry name" value="Ald_DH_N"/>
</dbReference>
<dbReference type="SUPFAM" id="SSF53720">
    <property type="entry name" value="ALDH-like"/>
    <property type="match status" value="1"/>
</dbReference>
<protein>
    <submittedName>
        <fullName evidence="3">Aldehyde dehydrogenase PutA</fullName>
    </submittedName>
</protein>
<dbReference type="GO" id="GO:0016620">
    <property type="term" value="F:oxidoreductase activity, acting on the aldehyde or oxo group of donors, NAD or NADP as acceptor"/>
    <property type="evidence" value="ECO:0007669"/>
    <property type="project" value="InterPro"/>
</dbReference>
<dbReference type="AlphaFoldDB" id="A0A9W9L7I7"/>
<sequence>MATPRLFPQILAAEIDGRAHNVQYRQVQFNRLQSNIVLQTDELTQALLEWTGHTLEEVRAEICLALDEIRTHYDSLDAEKNLQEEYSIFHGKDFREGKRGVGIVYIVPIGHTIFFSAISAIAAALAAGNCVILELKGNAPIIKLLQDLLIQALDRDTFAISEKRPDDAFLRKTLLINQEESMSSRVAAVVDRSADIAKAADRLVSARFAFGGASPYSPDIVLVHEAVLKSFLEETARGTWKYCAMNAKRSFSSESVPELLSKTEKNPDAQVIVTGTGWGVMKVDSRESQLLQGKLNERVLLIHPCTSPDDAIEAARQNGPFAASYIFADPTSAKYLAQYIDARVSWVNHVPTEMLVGPLASDNSPLGPSTRYSPATFEIQRSQIVTETNISLKMKTLLHAGSTQSSEKLWREALTPLKPTRQPLGKSIGHFEQGIITGGVLTLTSLLAMTGTLVYYMGKYGSNYFA</sequence>
<name>A0A9W9L7I7_9EURO</name>
<organism evidence="3 4">
    <name type="scientific">Penicillium atrosanguineum</name>
    <dbReference type="NCBI Taxonomy" id="1132637"/>
    <lineage>
        <taxon>Eukaryota</taxon>
        <taxon>Fungi</taxon>
        <taxon>Dikarya</taxon>
        <taxon>Ascomycota</taxon>
        <taxon>Pezizomycotina</taxon>
        <taxon>Eurotiomycetes</taxon>
        <taxon>Eurotiomycetidae</taxon>
        <taxon>Eurotiales</taxon>
        <taxon>Aspergillaceae</taxon>
        <taxon>Penicillium</taxon>
    </lineage>
</organism>
<evidence type="ECO:0000313" key="3">
    <source>
        <dbReference type="EMBL" id="KAJ5315370.1"/>
    </source>
</evidence>
<dbReference type="Proteomes" id="UP001147746">
    <property type="component" value="Unassembled WGS sequence"/>
</dbReference>
<dbReference type="Gene3D" id="3.40.605.10">
    <property type="entry name" value="Aldehyde Dehydrogenase, Chain A, domain 1"/>
    <property type="match status" value="1"/>
</dbReference>
<dbReference type="Pfam" id="PF00171">
    <property type="entry name" value="Aldedh"/>
    <property type="match status" value="1"/>
</dbReference>
<evidence type="ECO:0000256" key="1">
    <source>
        <dbReference type="SAM" id="Phobius"/>
    </source>
</evidence>
<accession>A0A9W9L7I7</accession>
<keyword evidence="1" id="KW-1133">Transmembrane helix</keyword>
<reference evidence="3" key="2">
    <citation type="journal article" date="2023" name="IMA Fungus">
        <title>Comparative genomic study of the Penicillium genus elucidates a diverse pangenome and 15 lateral gene transfer events.</title>
        <authorList>
            <person name="Petersen C."/>
            <person name="Sorensen T."/>
            <person name="Nielsen M.R."/>
            <person name="Sondergaard T.E."/>
            <person name="Sorensen J.L."/>
            <person name="Fitzpatrick D.A."/>
            <person name="Frisvad J.C."/>
            <person name="Nielsen K.L."/>
        </authorList>
    </citation>
    <scope>NUCLEOTIDE SEQUENCE</scope>
    <source>
        <strain evidence="3">IBT 21472</strain>
    </source>
</reference>
<keyword evidence="1" id="KW-0472">Membrane</keyword>
<gene>
    <name evidence="3" type="ORF">N7476_005677</name>
</gene>
<feature type="transmembrane region" description="Helical" evidence="1">
    <location>
        <begin position="102"/>
        <end position="126"/>
    </location>
</feature>
<keyword evidence="1" id="KW-0812">Transmembrane</keyword>
<reference evidence="3" key="1">
    <citation type="submission" date="2022-12" db="EMBL/GenBank/DDBJ databases">
        <authorList>
            <person name="Petersen C."/>
        </authorList>
    </citation>
    <scope>NUCLEOTIDE SEQUENCE</scope>
    <source>
        <strain evidence="3">IBT 21472</strain>
    </source>
</reference>